<accession>A3VLV1</accession>
<gene>
    <name evidence="1" type="ORF">RB2654_05677</name>
</gene>
<reference evidence="1 2" key="1">
    <citation type="journal article" date="2010" name="J. Bacteriol.">
        <title>Genome sequences of Pelagibaca bermudensis HTCC2601T and Maritimibacter alkaliphilus HTCC2654T, the type strains of two marine Roseobacter genera.</title>
        <authorList>
            <person name="Thrash J.C."/>
            <person name="Cho J.C."/>
            <person name="Ferriera S."/>
            <person name="Johnson J."/>
            <person name="Vergin K.L."/>
            <person name="Giovannoni S.J."/>
        </authorList>
    </citation>
    <scope>NUCLEOTIDE SEQUENCE [LARGE SCALE GENOMIC DNA]</scope>
    <source>
        <strain evidence="1 2">HTCC2654</strain>
    </source>
</reference>
<sequence>MALIAAPLAAMDTRFGEVEIAPLGEMEKGLMFQGEVIELPSNPYYAFIEAALHDWLLVSVSQGGNACATEYVWAKLSDEGVAFSEVFGTCAEGFEMTEVPAGAKVTIPSADVGAGPVSFIYDGEAISRVQEGPEPIGWTPGEPGAFWLERYAFDFFGAGELQGHLANMMPPDMVALAEKNAELGGPFEMQDGWIVARACEKLECETNYVVVAVSDAGDRIVIGIAKENMDAEIYGDTDGPLPAAIQEIGAR</sequence>
<protein>
    <submittedName>
        <fullName evidence="1">Uncharacterized protein</fullName>
    </submittedName>
</protein>
<name>A3VLV1_9RHOB</name>
<dbReference type="Proteomes" id="UP000002931">
    <property type="component" value="Unassembled WGS sequence"/>
</dbReference>
<dbReference type="STRING" id="314271.RB2654_05677"/>
<dbReference type="AlphaFoldDB" id="A3VLV1"/>
<dbReference type="EMBL" id="AAMT01000025">
    <property type="protein sequence ID" value="EAQ10786.1"/>
    <property type="molecule type" value="Genomic_DNA"/>
</dbReference>
<proteinExistence type="predicted"/>
<comment type="caution">
    <text evidence="1">The sequence shown here is derived from an EMBL/GenBank/DDBJ whole genome shotgun (WGS) entry which is preliminary data.</text>
</comment>
<keyword evidence="2" id="KW-1185">Reference proteome</keyword>
<organism evidence="1 2">
    <name type="scientific">Maritimibacter alkaliphilus HTCC2654</name>
    <dbReference type="NCBI Taxonomy" id="314271"/>
    <lineage>
        <taxon>Bacteria</taxon>
        <taxon>Pseudomonadati</taxon>
        <taxon>Pseudomonadota</taxon>
        <taxon>Alphaproteobacteria</taxon>
        <taxon>Rhodobacterales</taxon>
        <taxon>Roseobacteraceae</taxon>
        <taxon>Maritimibacter</taxon>
    </lineage>
</organism>
<evidence type="ECO:0000313" key="2">
    <source>
        <dbReference type="Proteomes" id="UP000002931"/>
    </source>
</evidence>
<dbReference type="HOGENOM" id="CLU_1106115_0_0_5"/>
<evidence type="ECO:0000313" key="1">
    <source>
        <dbReference type="EMBL" id="EAQ10786.1"/>
    </source>
</evidence>